<proteinExistence type="inferred from homology"/>
<dbReference type="GO" id="GO:0015450">
    <property type="term" value="F:protein-transporting ATPase activity"/>
    <property type="evidence" value="ECO:0007669"/>
    <property type="project" value="UniProtKB-UniRule"/>
</dbReference>
<evidence type="ECO:0000256" key="6">
    <source>
        <dbReference type="ARBA" id="ARBA00022989"/>
    </source>
</evidence>
<dbReference type="NCBIfam" id="TIGR00810">
    <property type="entry name" value="secG"/>
    <property type="match status" value="1"/>
</dbReference>
<protein>
    <recommendedName>
        <fullName evidence="9">Protein-export membrane protein SecG</fullName>
    </recommendedName>
</protein>
<dbReference type="Proteomes" id="UP000178448">
    <property type="component" value="Unassembled WGS sequence"/>
</dbReference>
<accession>A0A1F5YP15</accession>
<comment type="caution">
    <text evidence="9">Lacks conserved residue(s) required for the propagation of feature annotation.</text>
</comment>
<sequence>MGMVLLVIQIITALLLVGSILIQSSKGGLGTAFGGGGEFRTKRGAEQMIFRVTIVLAFVFLAVSIANLLVR</sequence>
<evidence type="ECO:0000256" key="8">
    <source>
        <dbReference type="ARBA" id="ARBA00023136"/>
    </source>
</evidence>
<keyword evidence="5 9" id="KW-0653">Protein transport</keyword>
<evidence type="ECO:0000256" key="9">
    <source>
        <dbReference type="RuleBase" id="RU365087"/>
    </source>
</evidence>
<evidence type="ECO:0000256" key="2">
    <source>
        <dbReference type="ARBA" id="ARBA00008445"/>
    </source>
</evidence>
<reference evidence="10 11" key="1">
    <citation type="journal article" date="2016" name="Nat. Commun.">
        <title>Thousands of microbial genomes shed light on interconnected biogeochemical processes in an aquifer system.</title>
        <authorList>
            <person name="Anantharaman K."/>
            <person name="Brown C.T."/>
            <person name="Hug L.A."/>
            <person name="Sharon I."/>
            <person name="Castelle C.J."/>
            <person name="Probst A.J."/>
            <person name="Thomas B.C."/>
            <person name="Singh A."/>
            <person name="Wilkins M.J."/>
            <person name="Karaoz U."/>
            <person name="Brodie E.L."/>
            <person name="Williams K.H."/>
            <person name="Hubbard S.S."/>
            <person name="Banfield J.F."/>
        </authorList>
    </citation>
    <scope>NUCLEOTIDE SEQUENCE [LARGE SCALE GENOMIC DNA]</scope>
</reference>
<keyword evidence="9" id="KW-1003">Cell membrane</keyword>
<name>A0A1F5YP15_9BACT</name>
<dbReference type="STRING" id="1798374.A2Z33_00780"/>
<evidence type="ECO:0000256" key="5">
    <source>
        <dbReference type="ARBA" id="ARBA00022927"/>
    </source>
</evidence>
<evidence type="ECO:0000313" key="11">
    <source>
        <dbReference type="Proteomes" id="UP000178448"/>
    </source>
</evidence>
<keyword evidence="7 9" id="KW-0811">Translocation</keyword>
<feature type="transmembrane region" description="Helical" evidence="9">
    <location>
        <begin position="48"/>
        <end position="70"/>
    </location>
</feature>
<dbReference type="Pfam" id="PF03840">
    <property type="entry name" value="SecG"/>
    <property type="match status" value="1"/>
</dbReference>
<dbReference type="EMBL" id="MFJD01000009">
    <property type="protein sequence ID" value="OGG01940.1"/>
    <property type="molecule type" value="Genomic_DNA"/>
</dbReference>
<evidence type="ECO:0000256" key="1">
    <source>
        <dbReference type="ARBA" id="ARBA00004141"/>
    </source>
</evidence>
<evidence type="ECO:0000256" key="7">
    <source>
        <dbReference type="ARBA" id="ARBA00023010"/>
    </source>
</evidence>
<evidence type="ECO:0000256" key="4">
    <source>
        <dbReference type="ARBA" id="ARBA00022692"/>
    </source>
</evidence>
<dbReference type="GO" id="GO:0009306">
    <property type="term" value="P:protein secretion"/>
    <property type="evidence" value="ECO:0007669"/>
    <property type="project" value="UniProtKB-UniRule"/>
</dbReference>
<comment type="function">
    <text evidence="9">Involved in protein export. Participates in an early event of protein translocation.</text>
</comment>
<comment type="subcellular location">
    <subcellularLocation>
        <location evidence="9">Cell membrane</location>
        <topology evidence="9">Multi-pass membrane protein</topology>
    </subcellularLocation>
    <subcellularLocation>
        <location evidence="1">Membrane</location>
        <topology evidence="1">Multi-pass membrane protein</topology>
    </subcellularLocation>
</comment>
<keyword evidence="6 9" id="KW-1133">Transmembrane helix</keyword>
<dbReference type="AlphaFoldDB" id="A0A1F5YP15"/>
<evidence type="ECO:0000256" key="3">
    <source>
        <dbReference type="ARBA" id="ARBA00022448"/>
    </source>
</evidence>
<keyword evidence="3 9" id="KW-0813">Transport</keyword>
<dbReference type="InterPro" id="IPR004692">
    <property type="entry name" value="SecG"/>
</dbReference>
<dbReference type="GO" id="GO:0005886">
    <property type="term" value="C:plasma membrane"/>
    <property type="evidence" value="ECO:0007669"/>
    <property type="project" value="UniProtKB-SubCell"/>
</dbReference>
<keyword evidence="8 9" id="KW-0472">Membrane</keyword>
<organism evidence="10 11">
    <name type="scientific">Candidatus Gottesmanbacteria bacterium RBG_16_52_11</name>
    <dbReference type="NCBI Taxonomy" id="1798374"/>
    <lineage>
        <taxon>Bacteria</taxon>
        <taxon>Candidatus Gottesmaniibacteriota</taxon>
    </lineage>
</organism>
<comment type="similarity">
    <text evidence="2 9">Belongs to the SecG family.</text>
</comment>
<evidence type="ECO:0000313" key="10">
    <source>
        <dbReference type="EMBL" id="OGG01940.1"/>
    </source>
</evidence>
<gene>
    <name evidence="10" type="ORF">A2Z33_00780</name>
</gene>
<dbReference type="PRINTS" id="PR01651">
    <property type="entry name" value="SECGEXPORT"/>
</dbReference>
<comment type="caution">
    <text evidence="10">The sequence shown here is derived from an EMBL/GenBank/DDBJ whole genome shotgun (WGS) entry which is preliminary data.</text>
</comment>
<keyword evidence="4 9" id="KW-0812">Transmembrane</keyword>